<feature type="transmembrane region" description="Helical" evidence="8">
    <location>
        <begin position="94"/>
        <end position="111"/>
    </location>
</feature>
<evidence type="ECO:0000313" key="10">
    <source>
        <dbReference type="Proteomes" id="UP000075816"/>
    </source>
</evidence>
<comment type="similarity">
    <text evidence="2 7">Belongs to the CDS family.</text>
</comment>
<dbReference type="PROSITE" id="PS01315">
    <property type="entry name" value="CDS"/>
    <property type="match status" value="1"/>
</dbReference>
<feature type="transmembrane region" description="Helical" evidence="8">
    <location>
        <begin position="247"/>
        <end position="269"/>
    </location>
</feature>
<reference evidence="9 10" key="1">
    <citation type="submission" date="2016-03" db="EMBL/GenBank/DDBJ databases">
        <title>Comparative genomics of human isolates of Fusobacterium necrophorum.</title>
        <authorList>
            <person name="Jensen A."/>
            <person name="Bank S."/>
            <person name="Andersen P.S."/>
            <person name="Kristensen L.H."/>
            <person name="Prag J."/>
        </authorList>
    </citation>
    <scope>NUCLEOTIDE SEQUENCE [LARGE SCALE GENOMIC DNA]</scope>
    <source>
        <strain evidence="9 10">LS_1264</strain>
    </source>
</reference>
<dbReference type="GO" id="GO:0016024">
    <property type="term" value="P:CDP-diacylglycerol biosynthetic process"/>
    <property type="evidence" value="ECO:0007669"/>
    <property type="project" value="UniProtKB-UniPathway"/>
</dbReference>
<feature type="transmembrane region" description="Helical" evidence="8">
    <location>
        <begin position="117"/>
        <end position="136"/>
    </location>
</feature>
<dbReference type="GO" id="GO:0009273">
    <property type="term" value="P:peptidoglycan-based cell wall biogenesis"/>
    <property type="evidence" value="ECO:0007669"/>
    <property type="project" value="TreeGrafter"/>
</dbReference>
<comment type="catalytic activity">
    <reaction evidence="7">
        <text>a 1,2-diacyl-sn-glycero-3-phosphate + CTP + H(+) = a CDP-1,2-diacyl-sn-glycerol + diphosphate</text>
        <dbReference type="Rhea" id="RHEA:16229"/>
        <dbReference type="ChEBI" id="CHEBI:15378"/>
        <dbReference type="ChEBI" id="CHEBI:33019"/>
        <dbReference type="ChEBI" id="CHEBI:37563"/>
        <dbReference type="ChEBI" id="CHEBI:58332"/>
        <dbReference type="ChEBI" id="CHEBI:58608"/>
        <dbReference type="EC" id="2.7.7.41"/>
    </reaction>
</comment>
<keyword evidence="7 9" id="KW-0548">Nucleotidyltransferase</keyword>
<protein>
    <recommendedName>
        <fullName evidence="7">Phosphatidate cytidylyltransferase</fullName>
        <ecNumber evidence="7">2.7.7.41</ecNumber>
    </recommendedName>
</protein>
<evidence type="ECO:0000256" key="1">
    <source>
        <dbReference type="ARBA" id="ARBA00004141"/>
    </source>
</evidence>
<keyword evidence="3 7" id="KW-0808">Transferase</keyword>
<comment type="subcellular location">
    <subcellularLocation>
        <location evidence="1">Membrane</location>
        <topology evidence="1">Multi-pass membrane protein</topology>
    </subcellularLocation>
</comment>
<feature type="transmembrane region" description="Helical" evidence="8">
    <location>
        <begin position="12"/>
        <end position="30"/>
    </location>
</feature>
<evidence type="ECO:0000313" key="9">
    <source>
        <dbReference type="EMBL" id="KYL02812.1"/>
    </source>
</evidence>
<dbReference type="Pfam" id="PF01148">
    <property type="entry name" value="CTP_transf_1"/>
    <property type="match status" value="1"/>
</dbReference>
<gene>
    <name evidence="9" type="ORF">A2J07_06930</name>
</gene>
<dbReference type="UniPathway" id="UPA00557">
    <property type="reaction ID" value="UER00614"/>
</dbReference>
<dbReference type="GO" id="GO:0005886">
    <property type="term" value="C:plasma membrane"/>
    <property type="evidence" value="ECO:0007669"/>
    <property type="project" value="TreeGrafter"/>
</dbReference>
<dbReference type="GO" id="GO:0004605">
    <property type="term" value="F:phosphatidate cytidylyltransferase activity"/>
    <property type="evidence" value="ECO:0007669"/>
    <property type="project" value="UniProtKB-EC"/>
</dbReference>
<evidence type="ECO:0000256" key="2">
    <source>
        <dbReference type="ARBA" id="ARBA00010185"/>
    </source>
</evidence>
<evidence type="ECO:0000256" key="4">
    <source>
        <dbReference type="ARBA" id="ARBA00022692"/>
    </source>
</evidence>
<sequence length="311" mass="36300">MKPVMQYILENPIFIALFSLIFLAKLFVTVRKHSFSPETYQNLKDRIHSWFYIVLSLFIALSQRNVFFIYFGFVMFLGLKEYFSLIELRKSDRYLIFFLYLTIPFEMYLIDIQWYDLFIIFVPVYVFFLVAIVLTLQQKVEGILKTSATIFWGVMICVYGLGHISYLYNFSIPQVDAVGRELILYVLLLTEGNDIFQYIWGKSLGKRKIIPLVSPNKTWAGFLGGVFSTIFLAIMLGIHFFDFPIHYLFLFGLEISIFGFLGDVSISAVKRDLGIKDTSHLIPGHGGILDRLDSLIFVSLLFFHTIYYLYY</sequence>
<dbReference type="EMBL" id="LVEA01000064">
    <property type="protein sequence ID" value="KYL02812.1"/>
    <property type="molecule type" value="Genomic_DNA"/>
</dbReference>
<keyword evidence="4 7" id="KW-0812">Transmembrane</keyword>
<dbReference type="Proteomes" id="UP000075816">
    <property type="component" value="Unassembled WGS sequence"/>
</dbReference>
<dbReference type="InterPro" id="IPR000374">
    <property type="entry name" value="PC_trans"/>
</dbReference>
<keyword evidence="5 8" id="KW-1133">Transmembrane helix</keyword>
<dbReference type="RefSeq" id="WP_005956801.1">
    <property type="nucleotide sequence ID" value="NZ_CAXOUM010000024.1"/>
</dbReference>
<evidence type="ECO:0000256" key="8">
    <source>
        <dbReference type="SAM" id="Phobius"/>
    </source>
</evidence>
<feature type="transmembrane region" description="Helical" evidence="8">
    <location>
        <begin position="290"/>
        <end position="310"/>
    </location>
</feature>
<evidence type="ECO:0000256" key="6">
    <source>
        <dbReference type="ARBA" id="ARBA00023136"/>
    </source>
</evidence>
<accession>A0A162IN57</accession>
<feature type="transmembrane region" description="Helical" evidence="8">
    <location>
        <begin position="220"/>
        <end position="241"/>
    </location>
</feature>
<dbReference type="eggNOG" id="COG4589">
    <property type="taxonomic scope" value="Bacteria"/>
</dbReference>
<dbReference type="PANTHER" id="PTHR43535">
    <property type="entry name" value="PHOSPHATIDATE CYTIDYLYLTRANSFERASE"/>
    <property type="match status" value="1"/>
</dbReference>
<keyword evidence="6 8" id="KW-0472">Membrane</keyword>
<dbReference type="KEGG" id="fnf:BSQ88_03795"/>
<evidence type="ECO:0000256" key="7">
    <source>
        <dbReference type="RuleBase" id="RU003938"/>
    </source>
</evidence>
<feature type="transmembrane region" description="Helical" evidence="8">
    <location>
        <begin position="50"/>
        <end position="73"/>
    </location>
</feature>
<comment type="pathway">
    <text evidence="7">Phospholipid metabolism; CDP-diacylglycerol biosynthesis; CDP-diacylglycerol from sn-glycerol 3-phosphate: step 3/3.</text>
</comment>
<dbReference type="AlphaFoldDB" id="A0A162IN57"/>
<organism evidence="9 10">
    <name type="scientific">Fusobacterium necrophorum subsp. funduliforme</name>
    <dbReference type="NCBI Taxonomy" id="143387"/>
    <lineage>
        <taxon>Bacteria</taxon>
        <taxon>Fusobacteriati</taxon>
        <taxon>Fusobacteriota</taxon>
        <taxon>Fusobacteriia</taxon>
        <taxon>Fusobacteriales</taxon>
        <taxon>Fusobacteriaceae</taxon>
        <taxon>Fusobacterium</taxon>
    </lineage>
</organism>
<dbReference type="PANTHER" id="PTHR43535:SF1">
    <property type="entry name" value="PHOSPHATIDATE CYTIDYLYLTRANSFERASE"/>
    <property type="match status" value="1"/>
</dbReference>
<name>A0A162IN57_9FUSO</name>
<evidence type="ECO:0000256" key="5">
    <source>
        <dbReference type="ARBA" id="ARBA00022989"/>
    </source>
</evidence>
<evidence type="ECO:0000256" key="3">
    <source>
        <dbReference type="ARBA" id="ARBA00022679"/>
    </source>
</evidence>
<feature type="transmembrane region" description="Helical" evidence="8">
    <location>
        <begin position="148"/>
        <end position="170"/>
    </location>
</feature>
<dbReference type="EC" id="2.7.7.41" evidence="7"/>
<proteinExistence type="inferred from homology"/>
<comment type="caution">
    <text evidence="9">The sequence shown here is derived from an EMBL/GenBank/DDBJ whole genome shotgun (WGS) entry which is preliminary data.</text>
</comment>